<dbReference type="eggNOG" id="ENOG50344VM">
    <property type="taxonomic scope" value="Bacteria"/>
</dbReference>
<dbReference type="HOGENOM" id="CLU_413789_0_0_9"/>
<dbReference type="Proteomes" id="UP000003178">
    <property type="component" value="Unassembled WGS sequence"/>
</dbReference>
<evidence type="ECO:0000313" key="1">
    <source>
        <dbReference type="EMBL" id="EEA85284.1"/>
    </source>
</evidence>
<proteinExistence type="predicted"/>
<dbReference type="AlphaFoldDB" id="B6FYQ3"/>
<protein>
    <submittedName>
        <fullName evidence="1">Uncharacterized protein</fullName>
    </submittedName>
</protein>
<dbReference type="STRING" id="500633.CLOHIR_01007"/>
<reference evidence="1 2" key="1">
    <citation type="submission" date="2008-09" db="EMBL/GenBank/DDBJ databases">
        <authorList>
            <person name="Fulton L."/>
            <person name="Clifton S."/>
            <person name="Fulton B."/>
            <person name="Xu J."/>
            <person name="Minx P."/>
            <person name="Pepin K.H."/>
            <person name="Johnson M."/>
            <person name="Thiruvilangam P."/>
            <person name="Bhonagiri V."/>
            <person name="Nash W.E."/>
            <person name="Mardis E.R."/>
            <person name="Wilson R.K."/>
        </authorList>
    </citation>
    <scope>NUCLEOTIDE SEQUENCE [LARGE SCALE GENOMIC DNA]</scope>
    <source>
        <strain evidence="1 2">DSM 13275</strain>
    </source>
</reference>
<reference evidence="1 2" key="2">
    <citation type="submission" date="2008-10" db="EMBL/GenBank/DDBJ databases">
        <title>Draft genome sequence of Clostridium hiranonis (DSM 13275).</title>
        <authorList>
            <person name="Sudarsanam P."/>
            <person name="Ley R."/>
            <person name="Guruge J."/>
            <person name="Turnbaugh P.J."/>
            <person name="Mahowald M."/>
            <person name="Liep D."/>
            <person name="Gordon J."/>
        </authorList>
    </citation>
    <scope>NUCLEOTIDE SEQUENCE [LARGE SCALE GENOMIC DNA]</scope>
    <source>
        <strain evidence="1 2">DSM 13275</strain>
    </source>
</reference>
<keyword evidence="2" id="KW-1185">Reference proteome</keyword>
<organism evidence="1 2">
    <name type="scientific">Peptacetobacter hiranonis (strain DSM 13275 / JCM 10541 / KCTC 15199 / TO-931)</name>
    <name type="common">Clostridium hiranonis</name>
    <dbReference type="NCBI Taxonomy" id="500633"/>
    <lineage>
        <taxon>Bacteria</taxon>
        <taxon>Bacillati</taxon>
        <taxon>Bacillota</taxon>
        <taxon>Clostridia</taxon>
        <taxon>Peptostreptococcales</taxon>
        <taxon>Peptostreptococcaceae</taxon>
        <taxon>Peptacetobacter</taxon>
    </lineage>
</organism>
<name>B6FYQ3_PEPHT</name>
<dbReference type="EMBL" id="ABWP01000045">
    <property type="protein sequence ID" value="EEA85284.1"/>
    <property type="molecule type" value="Genomic_DNA"/>
</dbReference>
<dbReference type="RefSeq" id="WP_006439924.1">
    <property type="nucleotide sequence ID" value="NZ_DS995356.1"/>
</dbReference>
<sequence length="665" mass="77704">MLKLGEKIIYELSEGFSLEGINRYSSAGKKLFITNLGNIIIGNDEDVMSDSGTRYVYSYSEHKIKLSASLEKEDIVIYDENVPFIVGSGRGSKEVPGNLKIRMSIKDYSLICKNQRDFIFEINDDKCFFILDDDKVFMGGINKDHEKFVFIGGKNRFEIYYDDIERFLIEGSQISFKGYFHIERESIIARSVQIFANNINRILPRGFEEMVAGNRKIGNLPADSDIVFSRISGNIGGFDYNNSNMLLVRYADNLILINKKTKKNVVSVKFEDCRRIAVGRENIIYDGKNIFRLYLSDKNKEIMDINSIPDVERNDIGFTKSGNPLFVRAENGIVRFMKSEEKEIMAIPDKDIVDIVTIKENDEEKIHKDYSATDIRFKNEYVRVYLKTRMVEKLLRDVFLSSKKDMIEEAGNKEIYRNWAKAMNDMIMYNFFADLYNVRKFVKETLEQDNITDEVRINLVNMLYDEVQVQKENIDTLSVYMPDVIEKSGEKLFEREDIKPDRSIYRMFGDVFADTAYMLKDGLSDIEIILGNLDFVLSPSDRRRHVYRMLKENESDKLNLFMEKILKKLNHIIDNMYPYYIREMNEKLYYVFAKLGHEYDKLQADDVKEILFDEITEMYAFGQLMYSEEDDTRRKEIIDQIYKTADKGISGIDSNKFFIGGGRYE</sequence>
<dbReference type="OrthoDB" id="2960625at2"/>
<accession>B6FYQ3</accession>
<evidence type="ECO:0000313" key="2">
    <source>
        <dbReference type="Proteomes" id="UP000003178"/>
    </source>
</evidence>
<comment type="caution">
    <text evidence="1">The sequence shown here is derived from an EMBL/GenBank/DDBJ whole genome shotgun (WGS) entry which is preliminary data.</text>
</comment>
<gene>
    <name evidence="1" type="ORF">CLOHIR_01007</name>
</gene>